<feature type="signal peptide" evidence="2">
    <location>
        <begin position="1"/>
        <end position="21"/>
    </location>
</feature>
<organism evidence="3 4">
    <name type="scientific">Shewanella surugensis</name>
    <dbReference type="NCBI Taxonomy" id="212020"/>
    <lineage>
        <taxon>Bacteria</taxon>
        <taxon>Pseudomonadati</taxon>
        <taxon>Pseudomonadota</taxon>
        <taxon>Gammaproteobacteria</taxon>
        <taxon>Alteromonadales</taxon>
        <taxon>Shewanellaceae</taxon>
        <taxon>Shewanella</taxon>
    </lineage>
</organism>
<dbReference type="NCBIfam" id="TIGR01533">
    <property type="entry name" value="lipo_e_P4"/>
    <property type="match status" value="1"/>
</dbReference>
<dbReference type="SFLD" id="SFLDG01125">
    <property type="entry name" value="C1.1:_Acid_Phosphatase_Like"/>
    <property type="match status" value="1"/>
</dbReference>
<dbReference type="RefSeq" id="WP_248943113.1">
    <property type="nucleotide sequence ID" value="NZ_JAKIKS010000191.1"/>
</dbReference>
<keyword evidence="4" id="KW-1185">Reference proteome</keyword>
<dbReference type="Proteomes" id="UP001203423">
    <property type="component" value="Unassembled WGS sequence"/>
</dbReference>
<dbReference type="InterPro" id="IPR005519">
    <property type="entry name" value="Acid_phosphat_B-like"/>
</dbReference>
<dbReference type="InterPro" id="IPR036412">
    <property type="entry name" value="HAD-like_sf"/>
</dbReference>
<dbReference type="EMBL" id="JAKIKS010000191">
    <property type="protein sequence ID" value="MCL1127676.1"/>
    <property type="molecule type" value="Genomic_DNA"/>
</dbReference>
<name>A0ABT0LJ08_9GAMM</name>
<dbReference type="InterPro" id="IPR006423">
    <property type="entry name" value="Lipo_e_P4"/>
</dbReference>
<protein>
    <submittedName>
        <fullName evidence="3">5'-nucleotidase, lipoprotein e(P4) family</fullName>
    </submittedName>
</protein>
<dbReference type="SFLD" id="SFLDS00003">
    <property type="entry name" value="Haloacid_Dehalogenase"/>
    <property type="match status" value="1"/>
</dbReference>
<dbReference type="Pfam" id="PF03767">
    <property type="entry name" value="Acid_phosphat_B"/>
    <property type="match status" value="1"/>
</dbReference>
<sequence>MKKTIAALLLSLPLINTTALAATDNDVCKAKENAMALSYQQQSGEITALQIQTYAFATERFKQILRDNTSTEKMAVVLDLDETVIDNSPLLVRDMNNCHDFTAWDTWNDWEQKGQPTLIPGAKTFLDYVNTRDVKIFYVSDRFQKNKADTLNSLNALNLPQVSSDNVLLLTGSKEVRRASIRENYNIIMLFGDSLADFDAAFKNKKSTEYQRNLVKQQSEHLGKDWFVLPNASYGSWMQAPLTSWDEK</sequence>
<keyword evidence="3" id="KW-0449">Lipoprotein</keyword>
<dbReference type="PANTHER" id="PTHR31284">
    <property type="entry name" value="ACID PHOSPHATASE-LIKE PROTEIN"/>
    <property type="match status" value="1"/>
</dbReference>
<dbReference type="SUPFAM" id="SSF56784">
    <property type="entry name" value="HAD-like"/>
    <property type="match status" value="1"/>
</dbReference>
<evidence type="ECO:0000313" key="3">
    <source>
        <dbReference type="EMBL" id="MCL1127676.1"/>
    </source>
</evidence>
<accession>A0ABT0LJ08</accession>
<feature type="chain" id="PRO_5045759175" evidence="2">
    <location>
        <begin position="22"/>
        <end position="248"/>
    </location>
</feature>
<comment type="caution">
    <text evidence="3">The sequence shown here is derived from an EMBL/GenBank/DDBJ whole genome shotgun (WGS) entry which is preliminary data.</text>
</comment>
<evidence type="ECO:0000313" key="4">
    <source>
        <dbReference type="Proteomes" id="UP001203423"/>
    </source>
</evidence>
<proteinExistence type="predicted"/>
<dbReference type="InterPro" id="IPR023214">
    <property type="entry name" value="HAD_sf"/>
</dbReference>
<dbReference type="Gene3D" id="3.40.50.1000">
    <property type="entry name" value="HAD superfamily/HAD-like"/>
    <property type="match status" value="1"/>
</dbReference>
<keyword evidence="1 2" id="KW-0732">Signal</keyword>
<gene>
    <name evidence="3" type="ORF">L2764_25185</name>
</gene>
<evidence type="ECO:0000256" key="2">
    <source>
        <dbReference type="SAM" id="SignalP"/>
    </source>
</evidence>
<dbReference type="PANTHER" id="PTHR31284:SF10">
    <property type="entry name" value="ACID PHOSPHATASE-LIKE PROTEIN"/>
    <property type="match status" value="1"/>
</dbReference>
<reference evidence="3 4" key="1">
    <citation type="submission" date="2022-01" db="EMBL/GenBank/DDBJ databases">
        <title>Whole genome-based taxonomy of the Shewanellaceae.</title>
        <authorList>
            <person name="Martin-Rodriguez A.J."/>
        </authorList>
    </citation>
    <scope>NUCLEOTIDE SEQUENCE [LARGE SCALE GENOMIC DNA]</scope>
    <source>
        <strain evidence="3 4">DSM 17177</strain>
    </source>
</reference>
<dbReference type="PIRSF" id="PIRSF019271">
    <property type="entry name" value="Acid_Ptase_C"/>
    <property type="match status" value="1"/>
</dbReference>
<evidence type="ECO:0000256" key="1">
    <source>
        <dbReference type="ARBA" id="ARBA00022729"/>
    </source>
</evidence>